<comment type="catalytic activity">
    <reaction evidence="1 5">
        <text>[protein]-peptidylproline (omega=180) = [protein]-peptidylproline (omega=0)</text>
        <dbReference type="Rhea" id="RHEA:16237"/>
        <dbReference type="Rhea" id="RHEA-COMP:10747"/>
        <dbReference type="Rhea" id="RHEA-COMP:10748"/>
        <dbReference type="ChEBI" id="CHEBI:83833"/>
        <dbReference type="ChEBI" id="CHEBI:83834"/>
        <dbReference type="EC" id="5.2.1.8"/>
    </reaction>
</comment>
<dbReference type="Proteomes" id="UP000008743">
    <property type="component" value="Unassembled WGS sequence"/>
</dbReference>
<name>A0A0D2VRZ0_CAPO3</name>
<dbReference type="OrthoDB" id="1902587at2759"/>
<dbReference type="InParanoid" id="A0A0D2VRZ0"/>
<dbReference type="AlphaFoldDB" id="A0A0D2VRZ0"/>
<dbReference type="Pfam" id="PF00254">
    <property type="entry name" value="FKBP_C"/>
    <property type="match status" value="1"/>
</dbReference>
<accession>A0A0D2VRZ0</accession>
<dbReference type="FunFam" id="3.10.50.40:FF:000006">
    <property type="entry name" value="Peptidyl-prolyl cis-trans isomerase"/>
    <property type="match status" value="1"/>
</dbReference>
<dbReference type="SUPFAM" id="SSF54534">
    <property type="entry name" value="FKBP-like"/>
    <property type="match status" value="1"/>
</dbReference>
<evidence type="ECO:0000256" key="3">
    <source>
        <dbReference type="ARBA" id="ARBA00023110"/>
    </source>
</evidence>
<feature type="signal peptide" evidence="6">
    <location>
        <begin position="1"/>
        <end position="19"/>
    </location>
</feature>
<feature type="chain" id="PRO_5002254451" description="peptidylprolyl isomerase" evidence="6">
    <location>
        <begin position="20"/>
        <end position="136"/>
    </location>
</feature>
<evidence type="ECO:0000256" key="4">
    <source>
        <dbReference type="ARBA" id="ARBA00023235"/>
    </source>
</evidence>
<dbReference type="STRING" id="595528.A0A0D2VRZ0"/>
<evidence type="ECO:0000256" key="5">
    <source>
        <dbReference type="PROSITE-ProRule" id="PRU00277"/>
    </source>
</evidence>
<dbReference type="GO" id="GO:0005783">
    <property type="term" value="C:endoplasmic reticulum"/>
    <property type="evidence" value="ECO:0007669"/>
    <property type="project" value="TreeGrafter"/>
</dbReference>
<reference evidence="9" key="1">
    <citation type="submission" date="2011-02" db="EMBL/GenBank/DDBJ databases">
        <title>The Genome Sequence of Capsaspora owczarzaki ATCC 30864.</title>
        <authorList>
            <person name="Russ C."/>
            <person name="Cuomo C."/>
            <person name="Burger G."/>
            <person name="Gray M.W."/>
            <person name="Holland P.W.H."/>
            <person name="King N."/>
            <person name="Lang F.B.F."/>
            <person name="Roger A.J."/>
            <person name="Ruiz-Trillo I."/>
            <person name="Young S.K."/>
            <person name="Zeng Q."/>
            <person name="Gargeya S."/>
            <person name="Alvarado L."/>
            <person name="Berlin A."/>
            <person name="Chapman S.B."/>
            <person name="Chen Z."/>
            <person name="Freedman E."/>
            <person name="Gellesch M."/>
            <person name="Goldberg J."/>
            <person name="Griggs A."/>
            <person name="Gujja S."/>
            <person name="Heilman E."/>
            <person name="Heiman D."/>
            <person name="Howarth C."/>
            <person name="Mehta T."/>
            <person name="Neiman D."/>
            <person name="Pearson M."/>
            <person name="Roberts A."/>
            <person name="Saif S."/>
            <person name="Shea T."/>
            <person name="Shenoy N."/>
            <person name="Sisk P."/>
            <person name="Stolte C."/>
            <person name="Sykes S."/>
            <person name="White J."/>
            <person name="Yandava C."/>
            <person name="Haas B."/>
            <person name="Nusbaum C."/>
            <person name="Birren B."/>
        </authorList>
    </citation>
    <scope>NUCLEOTIDE SEQUENCE</scope>
    <source>
        <strain evidence="9">ATCC 30864</strain>
    </source>
</reference>
<dbReference type="InterPro" id="IPR001179">
    <property type="entry name" value="PPIase_FKBP_dom"/>
</dbReference>
<dbReference type="InterPro" id="IPR046357">
    <property type="entry name" value="PPIase_dom_sf"/>
</dbReference>
<dbReference type="GO" id="GO:0003755">
    <property type="term" value="F:peptidyl-prolyl cis-trans isomerase activity"/>
    <property type="evidence" value="ECO:0007669"/>
    <property type="project" value="UniProtKB-KW"/>
</dbReference>
<dbReference type="InterPro" id="IPR044609">
    <property type="entry name" value="FKBP2/11"/>
</dbReference>
<dbReference type="EC" id="5.2.1.8" evidence="2 5"/>
<keyword evidence="3 5" id="KW-0697">Rotamase</keyword>
<keyword evidence="6" id="KW-0732">Signal</keyword>
<protein>
    <recommendedName>
        <fullName evidence="2 5">peptidylprolyl isomerase</fullName>
        <ecNumber evidence="2 5">5.2.1.8</ecNumber>
    </recommendedName>
</protein>
<dbReference type="PANTHER" id="PTHR45779">
    <property type="entry name" value="PEPTIDYLPROLYL ISOMERASE"/>
    <property type="match status" value="1"/>
</dbReference>
<dbReference type="PANTHER" id="PTHR45779:SF7">
    <property type="entry name" value="PEPTIDYLPROLYL ISOMERASE"/>
    <property type="match status" value="1"/>
</dbReference>
<gene>
    <name evidence="8" type="ORF">CAOG_004492</name>
</gene>
<proteinExistence type="predicted"/>
<dbReference type="eggNOG" id="KOG0549">
    <property type="taxonomic scope" value="Eukaryota"/>
</dbReference>
<keyword evidence="9" id="KW-1185">Reference proteome</keyword>
<evidence type="ECO:0000256" key="2">
    <source>
        <dbReference type="ARBA" id="ARBA00013194"/>
    </source>
</evidence>
<dbReference type="RefSeq" id="XP_004348320.2">
    <property type="nucleotide sequence ID" value="XM_004348270.2"/>
</dbReference>
<feature type="domain" description="PPIase FKBP-type" evidence="7">
    <location>
        <begin position="42"/>
        <end position="130"/>
    </location>
</feature>
<dbReference type="PROSITE" id="PS50059">
    <property type="entry name" value="FKBP_PPIASE"/>
    <property type="match status" value="1"/>
</dbReference>
<evidence type="ECO:0000256" key="1">
    <source>
        <dbReference type="ARBA" id="ARBA00000971"/>
    </source>
</evidence>
<evidence type="ECO:0000256" key="6">
    <source>
        <dbReference type="SAM" id="SignalP"/>
    </source>
</evidence>
<sequence>VSSFVAASLVAAAAAAAAGESEKLQIGIKKRVENCERKAASRDKVSVHYTGMLTDNSVFDSSVTRGTPFEFTLGAGQVIKGWDQGIVGMCVGEKRRLTIPSHLGYGDRGSPPKIPPKATLIFDVELLEIKNAGRDL</sequence>
<evidence type="ECO:0000259" key="7">
    <source>
        <dbReference type="PROSITE" id="PS50059"/>
    </source>
</evidence>
<feature type="non-terminal residue" evidence="8">
    <location>
        <position position="1"/>
    </location>
</feature>
<organism evidence="8 9">
    <name type="scientific">Capsaspora owczarzaki (strain ATCC 30864)</name>
    <dbReference type="NCBI Taxonomy" id="595528"/>
    <lineage>
        <taxon>Eukaryota</taxon>
        <taxon>Filasterea</taxon>
        <taxon>Capsaspora</taxon>
    </lineage>
</organism>
<evidence type="ECO:0000313" key="9">
    <source>
        <dbReference type="Proteomes" id="UP000008743"/>
    </source>
</evidence>
<evidence type="ECO:0000313" key="8">
    <source>
        <dbReference type="EMBL" id="KJE93742.1"/>
    </source>
</evidence>
<dbReference type="Gene3D" id="3.10.50.40">
    <property type="match status" value="1"/>
</dbReference>
<dbReference type="PhylomeDB" id="A0A0D2VRZ0"/>
<dbReference type="EMBL" id="KE346365">
    <property type="protein sequence ID" value="KJE93742.1"/>
    <property type="molecule type" value="Genomic_DNA"/>
</dbReference>
<keyword evidence="4 5" id="KW-0413">Isomerase</keyword>